<evidence type="ECO:0000256" key="1">
    <source>
        <dbReference type="SAM" id="MobiDB-lite"/>
    </source>
</evidence>
<feature type="region of interest" description="Disordered" evidence="1">
    <location>
        <begin position="1"/>
        <end position="43"/>
    </location>
</feature>
<organism evidence="2">
    <name type="scientific">Siphoviridae sp. ctRGj11</name>
    <dbReference type="NCBI Taxonomy" id="2827868"/>
    <lineage>
        <taxon>Viruses</taxon>
        <taxon>Duplodnaviria</taxon>
        <taxon>Heunggongvirae</taxon>
        <taxon>Uroviricota</taxon>
        <taxon>Caudoviricetes</taxon>
    </lineage>
</organism>
<feature type="region of interest" description="Disordered" evidence="1">
    <location>
        <begin position="578"/>
        <end position="633"/>
    </location>
</feature>
<evidence type="ECO:0000313" key="2">
    <source>
        <dbReference type="EMBL" id="DAF51281.1"/>
    </source>
</evidence>
<name>A0A8S5SJT2_9CAUD</name>
<accession>A0A8S5SJT2</accession>
<feature type="compositionally biased region" description="Polar residues" evidence="1">
    <location>
        <begin position="29"/>
        <end position="39"/>
    </location>
</feature>
<feature type="compositionally biased region" description="Basic and acidic residues" evidence="1">
    <location>
        <begin position="578"/>
        <end position="587"/>
    </location>
</feature>
<reference evidence="2" key="1">
    <citation type="journal article" date="2021" name="Proc. Natl. Acad. Sci. U.S.A.">
        <title>A Catalog of Tens of Thousands of Viruses from Human Metagenomes Reveals Hidden Associations with Chronic Diseases.</title>
        <authorList>
            <person name="Tisza M.J."/>
            <person name="Buck C.B."/>
        </authorList>
    </citation>
    <scope>NUCLEOTIDE SEQUENCE</scope>
    <source>
        <strain evidence="2">CtRGj11</strain>
    </source>
</reference>
<sequence length="633" mass="68155">MAGPENWKDAPEGGRGGQYVTTPGFAALGQSSPTNSRTAPGSKIVYSPKGWRWEEAGDDYSKTISKLTAATMESAVRRIRTSMGEVSYIRGTPDTQPPFSGQSVGDTCRVQDAQTLDIVAEWRWDGANWERMKVTSEQISNLDVGKLTAGSASIAEVTARKIASDVGRFLEITTDQLTVTGNASFVNATAHHVWTEIITAGQGEFEQIKAGMLAANSVSASNIQGGAIDGQVITGATIQTERNNQRGIKIDSAGIRSYTSNGRGTSFEVDAATGRVKVLGEVGIQDSWSIAQFIDIVETLSGNDVGQRGDRWGVGLSMNSKVFPYKYPALVTFKEDPSVSGGILYLQAPSSYDNGTPNMRLATNGLSVYSGKTSTWQMNLSRTGFGAGAAGKGNFQVNDYNASITVGGYDSHLYIQGDNFRLRSQNSALRSVWGNATNVVLSWDGSHQVVVDRDGFRAVGGKNFIMRVPGEWQKRHMMLQHASTESPHDGIEYWENVELDSTGHATWVLPDYVPKIASPTAPWIVLTSSTASARLIRTGYGADAAPWSVEVSGQSGETVAVLVKGARQVDEWDEKTDTVSLRDRSKEPVWVLPPATAQDGEDNQSVTYDDRGGYGPAPAPTAKPITEHTQEES</sequence>
<dbReference type="EMBL" id="BK032613">
    <property type="protein sequence ID" value="DAF51281.1"/>
    <property type="molecule type" value="Genomic_DNA"/>
</dbReference>
<feature type="compositionally biased region" description="Basic and acidic residues" evidence="1">
    <location>
        <begin position="1"/>
        <end position="12"/>
    </location>
</feature>
<protein>
    <submittedName>
        <fullName evidence="2">Uncharacterized protein</fullName>
    </submittedName>
</protein>
<proteinExistence type="predicted"/>